<dbReference type="PANTHER" id="PTHR13774:SF32">
    <property type="entry name" value="ANTISENSE-ENHANCING SEQUENCE 1"/>
    <property type="match status" value="1"/>
</dbReference>
<dbReference type="AlphaFoldDB" id="A0A2A9DT81"/>
<dbReference type="PIRSF" id="PIRSF016184">
    <property type="entry name" value="PhzC_PhzF"/>
    <property type="match status" value="1"/>
</dbReference>
<dbReference type="Gene3D" id="3.10.310.10">
    <property type="entry name" value="Diaminopimelate Epimerase, Chain A, domain 1"/>
    <property type="match status" value="2"/>
</dbReference>
<comment type="caution">
    <text evidence="2">The sequence shown here is derived from an EMBL/GenBank/DDBJ whole genome shotgun (WGS) entry which is preliminary data.</text>
</comment>
<dbReference type="EMBL" id="PDJE01000001">
    <property type="protein sequence ID" value="PFG29182.1"/>
    <property type="molecule type" value="Genomic_DNA"/>
</dbReference>
<dbReference type="Pfam" id="PF02567">
    <property type="entry name" value="PhzC-PhzF"/>
    <property type="match status" value="1"/>
</dbReference>
<dbReference type="PANTHER" id="PTHR13774">
    <property type="entry name" value="PHENAZINE BIOSYNTHESIS PROTEIN"/>
    <property type="match status" value="1"/>
</dbReference>
<organism evidence="2 3">
    <name type="scientific">Paramicrobacterium agarici</name>
    <dbReference type="NCBI Taxonomy" id="630514"/>
    <lineage>
        <taxon>Bacteria</taxon>
        <taxon>Bacillati</taxon>
        <taxon>Actinomycetota</taxon>
        <taxon>Actinomycetes</taxon>
        <taxon>Micrococcales</taxon>
        <taxon>Microbacteriaceae</taxon>
        <taxon>Paramicrobacterium</taxon>
    </lineage>
</organism>
<dbReference type="NCBIfam" id="TIGR00654">
    <property type="entry name" value="PhzF_family"/>
    <property type="match status" value="1"/>
</dbReference>
<dbReference type="Proteomes" id="UP000221369">
    <property type="component" value="Unassembled WGS sequence"/>
</dbReference>
<dbReference type="GO" id="GO:0016853">
    <property type="term" value="F:isomerase activity"/>
    <property type="evidence" value="ECO:0007669"/>
    <property type="project" value="TreeGrafter"/>
</dbReference>
<dbReference type="GO" id="GO:0005737">
    <property type="term" value="C:cytoplasm"/>
    <property type="evidence" value="ECO:0007669"/>
    <property type="project" value="TreeGrafter"/>
</dbReference>
<reference evidence="2 3" key="1">
    <citation type="submission" date="2017-10" db="EMBL/GenBank/DDBJ databases">
        <title>Sequencing the genomes of 1000 actinobacteria strains.</title>
        <authorList>
            <person name="Klenk H.-P."/>
        </authorList>
    </citation>
    <scope>NUCLEOTIDE SEQUENCE [LARGE SCALE GENOMIC DNA]</scope>
    <source>
        <strain evidence="2 3">DSM 21798</strain>
    </source>
</reference>
<evidence type="ECO:0000313" key="2">
    <source>
        <dbReference type="EMBL" id="PFG29182.1"/>
    </source>
</evidence>
<evidence type="ECO:0000256" key="1">
    <source>
        <dbReference type="PIRSR" id="PIRSR016184-1"/>
    </source>
</evidence>
<protein>
    <submittedName>
        <fullName evidence="2">PhzF family phenazine biosynthesis protein</fullName>
    </submittedName>
</protein>
<proteinExistence type="predicted"/>
<name>A0A2A9DT81_9MICO</name>
<evidence type="ECO:0000313" key="3">
    <source>
        <dbReference type="Proteomes" id="UP000221369"/>
    </source>
</evidence>
<accession>A0A2A9DT81</accession>
<dbReference type="SUPFAM" id="SSF54506">
    <property type="entry name" value="Diaminopimelate epimerase-like"/>
    <property type="match status" value="1"/>
</dbReference>
<feature type="active site" evidence="1">
    <location>
        <position position="47"/>
    </location>
</feature>
<sequence>MPKFAFSQVDVFSNGPFTGNPLAVVHDADAWTDADMAAFARWTNLSETAFLLAPRDDRAHYRVRIFTPTRELPFAGHPTLGSAHAWIEAGGVPDGDVLVQDCVVGLVTLRREPTGLAFRAPELVRSGPIDSSTLNTAAAALGIDVEQVRRAEWIDNGPGWLGIMLDDAEMVLALQPDFARMDALKVGVLGRHSDGSGDVEVRAFAPGFGIDEDPVTGSLNAGFAVWLTREGILPPAYTARQGAAIGRSGRVSITSDDTGIWVGGSSSTIISGNVHLGELRAACRMHIAQLGDACVVAYTYAR</sequence>
<gene>
    <name evidence="2" type="ORF">ATJ78_0079</name>
</gene>
<dbReference type="RefSeq" id="WP_098405798.1">
    <property type="nucleotide sequence ID" value="NZ_PDJE01000001.1"/>
</dbReference>
<keyword evidence="3" id="KW-1185">Reference proteome</keyword>
<dbReference type="InterPro" id="IPR003719">
    <property type="entry name" value="Phenazine_PhzF-like"/>
</dbReference>